<evidence type="ECO:0000256" key="3">
    <source>
        <dbReference type="ARBA" id="ARBA00023163"/>
    </source>
</evidence>
<keyword evidence="1" id="KW-0805">Transcription regulation</keyword>
<dbReference type="CDD" id="cd06986">
    <property type="entry name" value="cupin_MmsR-like_N"/>
    <property type="match status" value="1"/>
</dbReference>
<dbReference type="InterPro" id="IPR003313">
    <property type="entry name" value="AraC-bd"/>
</dbReference>
<dbReference type="SMART" id="SM00342">
    <property type="entry name" value="HTH_ARAC"/>
    <property type="match status" value="1"/>
</dbReference>
<evidence type="ECO:0000259" key="4">
    <source>
        <dbReference type="PROSITE" id="PS01124"/>
    </source>
</evidence>
<dbReference type="Gene3D" id="2.60.120.280">
    <property type="entry name" value="Regulatory protein AraC"/>
    <property type="match status" value="1"/>
</dbReference>
<dbReference type="AlphaFoldDB" id="A0A9X3BHJ1"/>
<evidence type="ECO:0000313" key="6">
    <source>
        <dbReference type="Proteomes" id="UP001155483"/>
    </source>
</evidence>
<dbReference type="InterPro" id="IPR037923">
    <property type="entry name" value="HTH-like"/>
</dbReference>
<evidence type="ECO:0000256" key="1">
    <source>
        <dbReference type="ARBA" id="ARBA00023015"/>
    </source>
</evidence>
<dbReference type="SUPFAM" id="SSF46689">
    <property type="entry name" value="Homeodomain-like"/>
    <property type="match status" value="2"/>
</dbReference>
<sequence>MSAKRRDGFIGEKQINIPKTILSKHIKKKEFLHSLFITHIGYFPKALYHYRERKNGCEDYILLYSLGGKGYIENAEEKFELAPNQFIIIPPHQYHRFQADINDPWTIYWVHFSSNKLNELNKEFNVEQYYKPTDIFYDEKIIDVWFEMYSSLASEYSTTTIGYANFCLYRFLSFFFFPNNKFNILEQECPLDQSIEYMKANIDKRLTADIIANQFQYSSSHYTAIFKKKTGSSPIDYFINMKIHFACQLLSQSELKIREIAEKVGYDDPYYFSRLFKQIMNKSPKEYREVI</sequence>
<dbReference type="PROSITE" id="PS01124">
    <property type="entry name" value="HTH_ARAC_FAMILY_2"/>
    <property type="match status" value="1"/>
</dbReference>
<dbReference type="InterPro" id="IPR018062">
    <property type="entry name" value="HTH_AraC-typ_CS"/>
</dbReference>
<dbReference type="PANTHER" id="PTHR43280:SF30">
    <property type="entry name" value="MMSAB OPERON REGULATORY PROTEIN"/>
    <property type="match status" value="1"/>
</dbReference>
<dbReference type="RefSeq" id="WP_279296273.1">
    <property type="nucleotide sequence ID" value="NZ_JAOTIF010000003.1"/>
</dbReference>
<dbReference type="EMBL" id="JAOTIF010000003">
    <property type="protein sequence ID" value="MCU7548828.1"/>
    <property type="molecule type" value="Genomic_DNA"/>
</dbReference>
<dbReference type="Gene3D" id="1.10.10.60">
    <property type="entry name" value="Homeodomain-like"/>
    <property type="match status" value="2"/>
</dbReference>
<dbReference type="InterPro" id="IPR018060">
    <property type="entry name" value="HTH_AraC"/>
</dbReference>
<name>A0A9X3BHJ1_9BACT</name>
<dbReference type="GO" id="GO:0043565">
    <property type="term" value="F:sequence-specific DNA binding"/>
    <property type="evidence" value="ECO:0007669"/>
    <property type="project" value="InterPro"/>
</dbReference>
<protein>
    <submittedName>
        <fullName evidence="5">AraC family transcriptional regulator</fullName>
    </submittedName>
</protein>
<reference evidence="5" key="2">
    <citation type="submission" date="2023-04" db="EMBL/GenBank/DDBJ databases">
        <title>Paracnuella aquatica gen. nov., sp. nov., a member of the family Chitinophagaceae isolated from a hot spring.</title>
        <authorList>
            <person name="Wang C."/>
        </authorList>
    </citation>
    <scope>NUCLEOTIDE SEQUENCE</scope>
    <source>
        <strain evidence="5">LB-8</strain>
    </source>
</reference>
<keyword evidence="3" id="KW-0804">Transcription</keyword>
<organism evidence="5 6">
    <name type="scientific">Paraflavisolibacter caeni</name>
    <dbReference type="NCBI Taxonomy" id="2982496"/>
    <lineage>
        <taxon>Bacteria</taxon>
        <taxon>Pseudomonadati</taxon>
        <taxon>Bacteroidota</taxon>
        <taxon>Chitinophagia</taxon>
        <taxon>Chitinophagales</taxon>
        <taxon>Chitinophagaceae</taxon>
        <taxon>Paraflavisolibacter</taxon>
    </lineage>
</organism>
<keyword evidence="2" id="KW-0238">DNA-binding</keyword>
<dbReference type="Pfam" id="PF02311">
    <property type="entry name" value="AraC_binding"/>
    <property type="match status" value="1"/>
</dbReference>
<dbReference type="SUPFAM" id="SSF51215">
    <property type="entry name" value="Regulatory protein AraC"/>
    <property type="match status" value="1"/>
</dbReference>
<dbReference type="Proteomes" id="UP001155483">
    <property type="component" value="Unassembled WGS sequence"/>
</dbReference>
<dbReference type="PANTHER" id="PTHR43280">
    <property type="entry name" value="ARAC-FAMILY TRANSCRIPTIONAL REGULATOR"/>
    <property type="match status" value="1"/>
</dbReference>
<evidence type="ECO:0000256" key="2">
    <source>
        <dbReference type="ARBA" id="ARBA00023125"/>
    </source>
</evidence>
<dbReference type="PROSITE" id="PS00041">
    <property type="entry name" value="HTH_ARAC_FAMILY_1"/>
    <property type="match status" value="1"/>
</dbReference>
<accession>A0A9X3BHJ1</accession>
<dbReference type="GO" id="GO:0003700">
    <property type="term" value="F:DNA-binding transcription factor activity"/>
    <property type="evidence" value="ECO:0007669"/>
    <property type="project" value="InterPro"/>
</dbReference>
<dbReference type="PRINTS" id="PR00032">
    <property type="entry name" value="HTHARAC"/>
</dbReference>
<dbReference type="InterPro" id="IPR020449">
    <property type="entry name" value="Tscrpt_reg_AraC-type_HTH"/>
</dbReference>
<dbReference type="Pfam" id="PF12833">
    <property type="entry name" value="HTH_18"/>
    <property type="match status" value="1"/>
</dbReference>
<proteinExistence type="predicted"/>
<dbReference type="InterPro" id="IPR009057">
    <property type="entry name" value="Homeodomain-like_sf"/>
</dbReference>
<gene>
    <name evidence="5" type="ORF">OCK74_06845</name>
</gene>
<reference evidence="5" key="1">
    <citation type="submission" date="2022-09" db="EMBL/GenBank/DDBJ databases">
        <authorList>
            <person name="Yuan C."/>
            <person name="Ke Z."/>
        </authorList>
    </citation>
    <scope>NUCLEOTIDE SEQUENCE</scope>
    <source>
        <strain evidence="5">LB-8</strain>
    </source>
</reference>
<comment type="caution">
    <text evidence="5">The sequence shown here is derived from an EMBL/GenBank/DDBJ whole genome shotgun (WGS) entry which is preliminary data.</text>
</comment>
<keyword evidence="6" id="KW-1185">Reference proteome</keyword>
<evidence type="ECO:0000313" key="5">
    <source>
        <dbReference type="EMBL" id="MCU7548828.1"/>
    </source>
</evidence>
<feature type="domain" description="HTH araC/xylS-type" evidence="4">
    <location>
        <begin position="192"/>
        <end position="290"/>
    </location>
</feature>